<dbReference type="InterPro" id="IPR029044">
    <property type="entry name" value="Nucleotide-diphossugar_trans"/>
</dbReference>
<proteinExistence type="predicted"/>
<protein>
    <submittedName>
        <fullName evidence="2">Glycosyltransferase involved in cell wall bisynthesis</fullName>
    </submittedName>
</protein>
<dbReference type="SUPFAM" id="SSF53448">
    <property type="entry name" value="Nucleotide-diphospho-sugar transferases"/>
    <property type="match status" value="1"/>
</dbReference>
<accession>A0A1M7K281</accession>
<reference evidence="2 3" key="1">
    <citation type="submission" date="2016-11" db="EMBL/GenBank/DDBJ databases">
        <authorList>
            <person name="Jaros S."/>
            <person name="Januszkiewicz K."/>
            <person name="Wedrychowicz H."/>
        </authorList>
    </citation>
    <scope>NUCLEOTIDE SEQUENCE [LARGE SCALE GENOMIC DNA]</scope>
    <source>
        <strain evidence="2 3">CGMCC 1.10681</strain>
    </source>
</reference>
<dbReference type="InterPro" id="IPR001173">
    <property type="entry name" value="Glyco_trans_2-like"/>
</dbReference>
<dbReference type="OrthoDB" id="9785185at2"/>
<dbReference type="Proteomes" id="UP000184184">
    <property type="component" value="Unassembled WGS sequence"/>
</dbReference>
<dbReference type="STRING" id="1027249.SAMN05216179_0548"/>
<evidence type="ECO:0000313" key="3">
    <source>
        <dbReference type="Proteomes" id="UP000184184"/>
    </source>
</evidence>
<evidence type="ECO:0000259" key="1">
    <source>
        <dbReference type="Pfam" id="PF00535"/>
    </source>
</evidence>
<name>A0A1M7K281_9BACI</name>
<feature type="domain" description="Glycosyltransferase 2-like" evidence="1">
    <location>
        <begin position="4"/>
        <end position="135"/>
    </location>
</feature>
<gene>
    <name evidence="2" type="ORF">SAMN05216179_0548</name>
</gene>
<dbReference type="Gene3D" id="3.90.550.10">
    <property type="entry name" value="Spore Coat Polysaccharide Biosynthesis Protein SpsA, Chain A"/>
    <property type="match status" value="1"/>
</dbReference>
<dbReference type="Pfam" id="PF00535">
    <property type="entry name" value="Glycos_transf_2"/>
    <property type="match status" value="1"/>
</dbReference>
<sequence length="297" mass="34837">MKVSIIIPVYNAEDTIRNTIQSCLNQSYNNIEIVVINDGSSDSTESIIDSMNEDRIVYLKTGNRGRSVARNLGLDKASGELVQFLDADDVLKCDKIQKAVSVFMKDYTIDAVHCGTVYFENGKIINRIKANKQKNHTKILLRKNIFTINSLIFRKEISSEFRINMKYNEDWEYWIYTLQNAKIFYQTDYLGAFVYIHDKNTMKNKEQMYISELELIVKLKKEFKIFSLKRDLRLIKRFIVLNITLKHNLNSLIDDNPLISRGILKLFTFILQSEIFRSLILNIIKLKNNVYNRKNIY</sequence>
<dbReference type="RefSeq" id="WP_073199400.1">
    <property type="nucleotide sequence ID" value="NZ_FRCZ01000001.1"/>
</dbReference>
<evidence type="ECO:0000313" key="2">
    <source>
        <dbReference type="EMBL" id="SHM59314.1"/>
    </source>
</evidence>
<dbReference type="InterPro" id="IPR050834">
    <property type="entry name" value="Glycosyltransf_2"/>
</dbReference>
<dbReference type="AlphaFoldDB" id="A0A1M7K281"/>
<dbReference type="GO" id="GO:0016740">
    <property type="term" value="F:transferase activity"/>
    <property type="evidence" value="ECO:0007669"/>
    <property type="project" value="UniProtKB-KW"/>
</dbReference>
<dbReference type="PANTHER" id="PTHR43685:SF2">
    <property type="entry name" value="GLYCOSYLTRANSFERASE 2-LIKE DOMAIN-CONTAINING PROTEIN"/>
    <property type="match status" value="1"/>
</dbReference>
<keyword evidence="3" id="KW-1185">Reference proteome</keyword>
<keyword evidence="2" id="KW-0808">Transferase</keyword>
<dbReference type="PANTHER" id="PTHR43685">
    <property type="entry name" value="GLYCOSYLTRANSFERASE"/>
    <property type="match status" value="1"/>
</dbReference>
<organism evidence="2 3">
    <name type="scientific">Gracilibacillus kekensis</name>
    <dbReference type="NCBI Taxonomy" id="1027249"/>
    <lineage>
        <taxon>Bacteria</taxon>
        <taxon>Bacillati</taxon>
        <taxon>Bacillota</taxon>
        <taxon>Bacilli</taxon>
        <taxon>Bacillales</taxon>
        <taxon>Bacillaceae</taxon>
        <taxon>Gracilibacillus</taxon>
    </lineage>
</organism>
<dbReference type="EMBL" id="FRCZ01000001">
    <property type="protein sequence ID" value="SHM59314.1"/>
    <property type="molecule type" value="Genomic_DNA"/>
</dbReference>